<dbReference type="KEGG" id="soe:110802759"/>
<organism evidence="1 2">
    <name type="scientific">Spinacia oleracea</name>
    <name type="common">Spinach</name>
    <dbReference type="NCBI Taxonomy" id="3562"/>
    <lineage>
        <taxon>Eukaryota</taxon>
        <taxon>Viridiplantae</taxon>
        <taxon>Streptophyta</taxon>
        <taxon>Embryophyta</taxon>
        <taxon>Tracheophyta</taxon>
        <taxon>Spermatophyta</taxon>
        <taxon>Magnoliopsida</taxon>
        <taxon>eudicotyledons</taxon>
        <taxon>Gunneridae</taxon>
        <taxon>Pentapetalae</taxon>
        <taxon>Caryophyllales</taxon>
        <taxon>Chenopodiaceae</taxon>
        <taxon>Chenopodioideae</taxon>
        <taxon>Anserineae</taxon>
        <taxon>Spinacia</taxon>
    </lineage>
</organism>
<keyword evidence="1" id="KW-1185">Reference proteome</keyword>
<dbReference type="InterPro" id="IPR036875">
    <property type="entry name" value="Znf_CCHC_sf"/>
</dbReference>
<dbReference type="AlphaFoldDB" id="A0A9R0JCE7"/>
<gene>
    <name evidence="2" type="primary">LOC110802759</name>
</gene>
<evidence type="ECO:0000313" key="1">
    <source>
        <dbReference type="Proteomes" id="UP000813463"/>
    </source>
</evidence>
<reference evidence="1" key="1">
    <citation type="journal article" date="2021" name="Nat. Commun.">
        <title>Genomic analyses provide insights into spinach domestication and the genetic basis of agronomic traits.</title>
        <authorList>
            <person name="Cai X."/>
            <person name="Sun X."/>
            <person name="Xu C."/>
            <person name="Sun H."/>
            <person name="Wang X."/>
            <person name="Ge C."/>
            <person name="Zhang Z."/>
            <person name="Wang Q."/>
            <person name="Fei Z."/>
            <person name="Jiao C."/>
            <person name="Wang Q."/>
        </authorList>
    </citation>
    <scope>NUCLEOTIDE SEQUENCE [LARGE SCALE GENOMIC DNA]</scope>
    <source>
        <strain evidence="1">cv. Varoflay</strain>
    </source>
</reference>
<proteinExistence type="predicted"/>
<accession>A0A9R0JCE7</accession>
<evidence type="ECO:0008006" key="3">
    <source>
        <dbReference type="Google" id="ProtNLM"/>
    </source>
</evidence>
<dbReference type="OrthoDB" id="1749329at2759"/>
<evidence type="ECO:0000313" key="2">
    <source>
        <dbReference type="RefSeq" id="XP_021863899.1"/>
    </source>
</evidence>
<name>A0A9R0JCE7_SPIOL</name>
<protein>
    <recommendedName>
        <fullName evidence="3">DUF4283 domain-containing protein</fullName>
    </recommendedName>
</protein>
<dbReference type="Proteomes" id="UP000813463">
    <property type="component" value="Chromosome 6"/>
</dbReference>
<dbReference type="InterPro" id="IPR040256">
    <property type="entry name" value="At4g02000-like"/>
</dbReference>
<reference evidence="2" key="2">
    <citation type="submission" date="2025-08" db="UniProtKB">
        <authorList>
            <consortium name="RefSeq"/>
        </authorList>
    </citation>
    <scope>IDENTIFICATION</scope>
    <source>
        <tissue evidence="2">Leaf</tissue>
    </source>
</reference>
<dbReference type="SUPFAM" id="SSF57756">
    <property type="entry name" value="Retrovirus zinc finger-like domains"/>
    <property type="match status" value="1"/>
</dbReference>
<dbReference type="GO" id="GO:0008270">
    <property type="term" value="F:zinc ion binding"/>
    <property type="evidence" value="ECO:0007669"/>
    <property type="project" value="InterPro"/>
</dbReference>
<dbReference type="GO" id="GO:0003676">
    <property type="term" value="F:nucleic acid binding"/>
    <property type="evidence" value="ECO:0007669"/>
    <property type="project" value="InterPro"/>
</dbReference>
<dbReference type="GeneID" id="110802759"/>
<sequence>MENRDKVLADNRPTFDKKPVICKPWHKDIVDFKDEVKVVPIWIHLKHLDLKFWGNRSLGKIVSSIGEFIQADQATINRDKLQFVRVQVEVALSQDLPDCVKFQDEHGILKTIKVGYEWKPIVCEHCKLLGHLAVDCRKKKGKKVWVAKTNQTIQPVTRDSVVQDTGDGDEGFVQAINTFQIRQESISPVVVANSFQMLQDNGGNIEDTIDSGVTALDDGGGLPPDSNG</sequence>
<dbReference type="RefSeq" id="XP_021863899.1">
    <property type="nucleotide sequence ID" value="XM_022008207.1"/>
</dbReference>
<dbReference type="PANTHER" id="PTHR31286:SF165">
    <property type="entry name" value="DUF4283 DOMAIN-CONTAINING PROTEIN"/>
    <property type="match status" value="1"/>
</dbReference>
<dbReference type="PANTHER" id="PTHR31286">
    <property type="entry name" value="GLYCINE-RICH CELL WALL STRUCTURAL PROTEIN 1.8-LIKE"/>
    <property type="match status" value="1"/>
</dbReference>